<feature type="domain" description="Ribophorin II third" evidence="1">
    <location>
        <begin position="87"/>
        <end position="125"/>
    </location>
</feature>
<sequence length="127" mass="13822">VIEGLFFYFYFYFFQKCEDRNNPKDFFGSFCDGFSLPAAAVIGGGVATDDLFLGPDARKLQMAVTSPDGSPAPVALMTLVSANSSGDFAQMVVKLNRPGVYTVDLIVGDDVMENSFVWPLVTVDLNL</sequence>
<dbReference type="InParanoid" id="A0A7I4F0A0"/>
<evidence type="ECO:0000313" key="2">
    <source>
        <dbReference type="EnsemblPlants" id="Pp3c11_18110V3.1"/>
    </source>
</evidence>
<accession>A0A7I4F0A0</accession>
<reference evidence="2 3" key="1">
    <citation type="journal article" date="2008" name="Science">
        <title>The Physcomitrella genome reveals evolutionary insights into the conquest of land by plants.</title>
        <authorList>
            <person name="Rensing S."/>
            <person name="Lang D."/>
            <person name="Zimmer A."/>
            <person name="Terry A."/>
            <person name="Salamov A."/>
            <person name="Shapiro H."/>
            <person name="Nishiyama T."/>
            <person name="Perroud P.-F."/>
            <person name="Lindquist E."/>
            <person name="Kamisugi Y."/>
            <person name="Tanahashi T."/>
            <person name="Sakakibara K."/>
            <person name="Fujita T."/>
            <person name="Oishi K."/>
            <person name="Shin-I T."/>
            <person name="Kuroki Y."/>
            <person name="Toyoda A."/>
            <person name="Suzuki Y."/>
            <person name="Hashimoto A."/>
            <person name="Yamaguchi K."/>
            <person name="Sugano A."/>
            <person name="Kohara Y."/>
            <person name="Fujiyama A."/>
            <person name="Anterola A."/>
            <person name="Aoki S."/>
            <person name="Ashton N."/>
            <person name="Barbazuk W.B."/>
            <person name="Barker E."/>
            <person name="Bennetzen J."/>
            <person name="Bezanilla M."/>
            <person name="Blankenship R."/>
            <person name="Cho S.H."/>
            <person name="Dutcher S."/>
            <person name="Estelle M."/>
            <person name="Fawcett J.A."/>
            <person name="Gundlach H."/>
            <person name="Hanada K."/>
            <person name="Heyl A."/>
            <person name="Hicks K.A."/>
            <person name="Hugh J."/>
            <person name="Lohr M."/>
            <person name="Mayer K."/>
            <person name="Melkozernov A."/>
            <person name="Murata T."/>
            <person name="Nelson D."/>
            <person name="Pils B."/>
            <person name="Prigge M."/>
            <person name="Reiss B."/>
            <person name="Renner T."/>
            <person name="Rombauts S."/>
            <person name="Rushton P."/>
            <person name="Sanderfoot A."/>
            <person name="Schween G."/>
            <person name="Shiu S.-H."/>
            <person name="Stueber K."/>
            <person name="Theodoulou F.L."/>
            <person name="Tu H."/>
            <person name="Van de Peer Y."/>
            <person name="Verrier P.J."/>
            <person name="Waters E."/>
            <person name="Wood A."/>
            <person name="Yang L."/>
            <person name="Cove D."/>
            <person name="Cuming A."/>
            <person name="Hasebe M."/>
            <person name="Lucas S."/>
            <person name="Mishler D.B."/>
            <person name="Reski R."/>
            <person name="Grigoriev I."/>
            <person name="Quatrano R.S."/>
            <person name="Boore J.L."/>
        </authorList>
    </citation>
    <scope>NUCLEOTIDE SEQUENCE [LARGE SCALE GENOMIC DNA]</scope>
    <source>
        <strain evidence="2 3">cv. Gransden 2004</strain>
    </source>
</reference>
<evidence type="ECO:0000313" key="3">
    <source>
        <dbReference type="Proteomes" id="UP000006727"/>
    </source>
</evidence>
<name>A0A7I4F0A0_PHYPA</name>
<dbReference type="EMBL" id="ABEU02000011">
    <property type="status" value="NOT_ANNOTATED_CDS"/>
    <property type="molecule type" value="Genomic_DNA"/>
</dbReference>
<reference evidence="2 3" key="2">
    <citation type="journal article" date="2018" name="Plant J.">
        <title>The Physcomitrella patens chromosome-scale assembly reveals moss genome structure and evolution.</title>
        <authorList>
            <person name="Lang D."/>
            <person name="Ullrich K.K."/>
            <person name="Murat F."/>
            <person name="Fuchs J."/>
            <person name="Jenkins J."/>
            <person name="Haas F.B."/>
            <person name="Piednoel M."/>
            <person name="Gundlach H."/>
            <person name="Van Bel M."/>
            <person name="Meyberg R."/>
            <person name="Vives C."/>
            <person name="Morata J."/>
            <person name="Symeonidi A."/>
            <person name="Hiss M."/>
            <person name="Muchero W."/>
            <person name="Kamisugi Y."/>
            <person name="Saleh O."/>
            <person name="Blanc G."/>
            <person name="Decker E.L."/>
            <person name="van Gessel N."/>
            <person name="Grimwood J."/>
            <person name="Hayes R.D."/>
            <person name="Graham S.W."/>
            <person name="Gunter L.E."/>
            <person name="McDaniel S.F."/>
            <person name="Hoernstein S.N.W."/>
            <person name="Larsson A."/>
            <person name="Li F.W."/>
            <person name="Perroud P.F."/>
            <person name="Phillips J."/>
            <person name="Ranjan P."/>
            <person name="Rokshar D.S."/>
            <person name="Rothfels C.J."/>
            <person name="Schneider L."/>
            <person name="Shu S."/>
            <person name="Stevenson D.W."/>
            <person name="Thummler F."/>
            <person name="Tillich M."/>
            <person name="Villarreal Aguilar J.C."/>
            <person name="Widiez T."/>
            <person name="Wong G.K."/>
            <person name="Wymore A."/>
            <person name="Zhang Y."/>
            <person name="Zimmer A.D."/>
            <person name="Quatrano R.S."/>
            <person name="Mayer K.F.X."/>
            <person name="Goodstein D."/>
            <person name="Casacuberta J.M."/>
            <person name="Vandepoele K."/>
            <person name="Reski R."/>
            <person name="Cuming A.C."/>
            <person name="Tuskan G.A."/>
            <person name="Maumus F."/>
            <person name="Salse J."/>
            <person name="Schmutz J."/>
            <person name="Rensing S.A."/>
        </authorList>
    </citation>
    <scope>NUCLEOTIDE SEQUENCE [LARGE SCALE GENOMIC DNA]</scope>
    <source>
        <strain evidence="2 3">cv. Gransden 2004</strain>
    </source>
</reference>
<dbReference type="EnsemblPlants" id="Pp3c11_18110V3.1">
    <property type="protein sequence ID" value="Pp3c11_18110V3.1"/>
    <property type="gene ID" value="Pp3c11_18110"/>
</dbReference>
<proteinExistence type="predicted"/>
<dbReference type="AlphaFoldDB" id="A0A7I4F0A0"/>
<organism evidence="2 3">
    <name type="scientific">Physcomitrium patens</name>
    <name type="common">Spreading-leaved earth moss</name>
    <name type="synonym">Physcomitrella patens</name>
    <dbReference type="NCBI Taxonomy" id="3218"/>
    <lineage>
        <taxon>Eukaryota</taxon>
        <taxon>Viridiplantae</taxon>
        <taxon>Streptophyta</taxon>
        <taxon>Embryophyta</taxon>
        <taxon>Bryophyta</taxon>
        <taxon>Bryophytina</taxon>
        <taxon>Bryopsida</taxon>
        <taxon>Funariidae</taxon>
        <taxon>Funariales</taxon>
        <taxon>Funariaceae</taxon>
        <taxon>Physcomitrium</taxon>
    </lineage>
</organism>
<keyword evidence="3" id="KW-1185">Reference proteome</keyword>
<dbReference type="Proteomes" id="UP000006727">
    <property type="component" value="Chromosome 11"/>
</dbReference>
<dbReference type="InterPro" id="IPR055374">
    <property type="entry name" value="Ribophorin_II_3rd"/>
</dbReference>
<dbReference type="Gramene" id="Pp3c11_18110V3.1">
    <property type="protein sequence ID" value="Pp3c11_18110V3.1"/>
    <property type="gene ID" value="Pp3c11_18110"/>
</dbReference>
<evidence type="ECO:0000259" key="1">
    <source>
        <dbReference type="Pfam" id="PF23860"/>
    </source>
</evidence>
<dbReference type="UniPathway" id="UPA00378"/>
<protein>
    <recommendedName>
        <fullName evidence="1">Ribophorin II third domain-containing protein</fullName>
    </recommendedName>
</protein>
<dbReference type="Pfam" id="PF23860">
    <property type="entry name" value="Ribophorin_II_3rd"/>
    <property type="match status" value="1"/>
</dbReference>
<reference evidence="2" key="3">
    <citation type="submission" date="2020-12" db="UniProtKB">
        <authorList>
            <consortium name="EnsemblPlants"/>
        </authorList>
    </citation>
    <scope>IDENTIFICATION</scope>
</reference>